<gene>
    <name evidence="1" type="ORF">DLJ82_4753</name>
</gene>
<evidence type="ECO:0000313" key="1">
    <source>
        <dbReference type="EMBL" id="AXA42314.1"/>
    </source>
</evidence>
<evidence type="ECO:0000313" key="2">
    <source>
        <dbReference type="Proteomes" id="UP000251166"/>
    </source>
</evidence>
<organism evidence="1 2">
    <name type="scientific">Rhizobium leguminosarum</name>
    <dbReference type="NCBI Taxonomy" id="384"/>
    <lineage>
        <taxon>Bacteria</taxon>
        <taxon>Pseudomonadati</taxon>
        <taxon>Pseudomonadota</taxon>
        <taxon>Alphaproteobacteria</taxon>
        <taxon>Hyphomicrobiales</taxon>
        <taxon>Rhizobiaceae</taxon>
        <taxon>Rhizobium/Agrobacterium group</taxon>
        <taxon>Rhizobium</taxon>
    </lineage>
</organism>
<dbReference type="Proteomes" id="UP000251166">
    <property type="component" value="Chromosome"/>
</dbReference>
<accession>A0A2Z4YLM4</accession>
<sequence length="40" mass="4654">MLALGSVVGRSHDASHRRLITEDANDWTISPTRIQFWRFL</sequence>
<name>A0A2Z4YLM4_RHILE</name>
<protein>
    <submittedName>
        <fullName evidence="1">Uncharacterized protein</fullName>
    </submittedName>
</protein>
<proteinExistence type="predicted"/>
<dbReference type="AlphaFoldDB" id="A0A2Z4YLM4"/>
<reference evidence="1 2" key="1">
    <citation type="submission" date="2018-07" db="EMBL/GenBank/DDBJ databases">
        <title>Rhizobium leguminosarum strain:ATCC 14479 Genome sequencing and assembly.</title>
        <authorList>
            <person name="Chakraborty R."/>
        </authorList>
    </citation>
    <scope>NUCLEOTIDE SEQUENCE [LARGE SCALE GENOMIC DNA]</scope>
    <source>
        <strain evidence="1 2">ATCC 14479</strain>
    </source>
</reference>
<dbReference type="EMBL" id="CP030760">
    <property type="protein sequence ID" value="AXA42314.1"/>
    <property type="molecule type" value="Genomic_DNA"/>
</dbReference>